<dbReference type="Gramene" id="AET5Gv20126000.1">
    <property type="protein sequence ID" value="AET5Gv20126000.1"/>
    <property type="gene ID" value="AET5Gv20126000"/>
</dbReference>
<dbReference type="AlphaFoldDB" id="A0A453JMU4"/>
<evidence type="ECO:0000313" key="2">
    <source>
        <dbReference type="Proteomes" id="UP000015105"/>
    </source>
</evidence>
<organism evidence="1 2">
    <name type="scientific">Aegilops tauschii subsp. strangulata</name>
    <name type="common">Goatgrass</name>
    <dbReference type="NCBI Taxonomy" id="200361"/>
    <lineage>
        <taxon>Eukaryota</taxon>
        <taxon>Viridiplantae</taxon>
        <taxon>Streptophyta</taxon>
        <taxon>Embryophyta</taxon>
        <taxon>Tracheophyta</taxon>
        <taxon>Spermatophyta</taxon>
        <taxon>Magnoliopsida</taxon>
        <taxon>Liliopsida</taxon>
        <taxon>Poales</taxon>
        <taxon>Poaceae</taxon>
        <taxon>BOP clade</taxon>
        <taxon>Pooideae</taxon>
        <taxon>Triticodae</taxon>
        <taxon>Triticeae</taxon>
        <taxon>Triticinae</taxon>
        <taxon>Aegilops</taxon>
    </lineage>
</organism>
<name>A0A453JMU4_AEGTS</name>
<evidence type="ECO:0000313" key="1">
    <source>
        <dbReference type="EnsemblPlants" id="AET5Gv20126000.1"/>
    </source>
</evidence>
<reference evidence="1" key="5">
    <citation type="journal article" date="2021" name="G3 (Bethesda)">
        <title>Aegilops tauschii genome assembly Aet v5.0 features greater sequence contiguity and improved annotation.</title>
        <authorList>
            <person name="Wang L."/>
            <person name="Zhu T."/>
            <person name="Rodriguez J.C."/>
            <person name="Deal K.R."/>
            <person name="Dubcovsky J."/>
            <person name="McGuire P.E."/>
            <person name="Lux T."/>
            <person name="Spannagl M."/>
            <person name="Mayer K.F.X."/>
            <person name="Baldrich P."/>
            <person name="Meyers B.C."/>
            <person name="Huo N."/>
            <person name="Gu Y.Q."/>
            <person name="Zhou H."/>
            <person name="Devos K.M."/>
            <person name="Bennetzen J.L."/>
            <person name="Unver T."/>
            <person name="Budak H."/>
            <person name="Gulick P.J."/>
            <person name="Galiba G."/>
            <person name="Kalapos B."/>
            <person name="Nelson D.R."/>
            <person name="Li P."/>
            <person name="You F.M."/>
            <person name="Luo M.C."/>
            <person name="Dvorak J."/>
        </authorList>
    </citation>
    <scope>NUCLEOTIDE SEQUENCE [LARGE SCALE GENOMIC DNA]</scope>
    <source>
        <strain evidence="1">cv. AL8/78</strain>
    </source>
</reference>
<sequence length="47" mass="5220">ICQAELQTAVHSTRCPCARTEVYSSQQPNTSIHPPAVMPLRRLLDLS</sequence>
<proteinExistence type="predicted"/>
<dbReference type="Proteomes" id="UP000015105">
    <property type="component" value="Chromosome 5D"/>
</dbReference>
<dbReference type="EnsemblPlants" id="AET5Gv20126000.1">
    <property type="protein sequence ID" value="AET5Gv20126000.1"/>
    <property type="gene ID" value="AET5Gv20126000"/>
</dbReference>
<reference evidence="2" key="2">
    <citation type="journal article" date="2017" name="Nat. Plants">
        <title>The Aegilops tauschii genome reveals multiple impacts of transposons.</title>
        <authorList>
            <person name="Zhao G."/>
            <person name="Zou C."/>
            <person name="Li K."/>
            <person name="Wang K."/>
            <person name="Li T."/>
            <person name="Gao L."/>
            <person name="Zhang X."/>
            <person name="Wang H."/>
            <person name="Yang Z."/>
            <person name="Liu X."/>
            <person name="Jiang W."/>
            <person name="Mao L."/>
            <person name="Kong X."/>
            <person name="Jiao Y."/>
            <person name="Jia J."/>
        </authorList>
    </citation>
    <scope>NUCLEOTIDE SEQUENCE [LARGE SCALE GENOMIC DNA]</scope>
    <source>
        <strain evidence="2">cv. AL8/78</strain>
    </source>
</reference>
<reference evidence="1" key="4">
    <citation type="submission" date="2019-03" db="UniProtKB">
        <authorList>
            <consortium name="EnsemblPlants"/>
        </authorList>
    </citation>
    <scope>IDENTIFICATION</scope>
</reference>
<keyword evidence="2" id="KW-1185">Reference proteome</keyword>
<protein>
    <submittedName>
        <fullName evidence="1">Uncharacterized protein</fullName>
    </submittedName>
</protein>
<reference evidence="1" key="3">
    <citation type="journal article" date="2017" name="Nature">
        <title>Genome sequence of the progenitor of the wheat D genome Aegilops tauschii.</title>
        <authorList>
            <person name="Luo M.C."/>
            <person name="Gu Y.Q."/>
            <person name="Puiu D."/>
            <person name="Wang H."/>
            <person name="Twardziok S.O."/>
            <person name="Deal K.R."/>
            <person name="Huo N."/>
            <person name="Zhu T."/>
            <person name="Wang L."/>
            <person name="Wang Y."/>
            <person name="McGuire P.E."/>
            <person name="Liu S."/>
            <person name="Long H."/>
            <person name="Ramasamy R.K."/>
            <person name="Rodriguez J.C."/>
            <person name="Van S.L."/>
            <person name="Yuan L."/>
            <person name="Wang Z."/>
            <person name="Xia Z."/>
            <person name="Xiao L."/>
            <person name="Anderson O.D."/>
            <person name="Ouyang S."/>
            <person name="Liang Y."/>
            <person name="Zimin A.V."/>
            <person name="Pertea G."/>
            <person name="Qi P."/>
            <person name="Bennetzen J.L."/>
            <person name="Dai X."/>
            <person name="Dawson M.W."/>
            <person name="Muller H.G."/>
            <person name="Kugler K."/>
            <person name="Rivarola-Duarte L."/>
            <person name="Spannagl M."/>
            <person name="Mayer K.F.X."/>
            <person name="Lu F.H."/>
            <person name="Bevan M.W."/>
            <person name="Leroy P."/>
            <person name="Li P."/>
            <person name="You F.M."/>
            <person name="Sun Q."/>
            <person name="Liu Z."/>
            <person name="Lyons E."/>
            <person name="Wicker T."/>
            <person name="Salzberg S.L."/>
            <person name="Devos K.M."/>
            <person name="Dvorak J."/>
        </authorList>
    </citation>
    <scope>NUCLEOTIDE SEQUENCE [LARGE SCALE GENOMIC DNA]</scope>
    <source>
        <strain evidence="1">cv. AL8/78</strain>
    </source>
</reference>
<accession>A0A453JMU4</accession>
<reference evidence="2" key="1">
    <citation type="journal article" date="2014" name="Science">
        <title>Ancient hybridizations among the ancestral genomes of bread wheat.</title>
        <authorList>
            <consortium name="International Wheat Genome Sequencing Consortium,"/>
            <person name="Marcussen T."/>
            <person name="Sandve S.R."/>
            <person name="Heier L."/>
            <person name="Spannagl M."/>
            <person name="Pfeifer M."/>
            <person name="Jakobsen K.S."/>
            <person name="Wulff B.B."/>
            <person name="Steuernagel B."/>
            <person name="Mayer K.F."/>
            <person name="Olsen O.A."/>
        </authorList>
    </citation>
    <scope>NUCLEOTIDE SEQUENCE [LARGE SCALE GENOMIC DNA]</scope>
    <source>
        <strain evidence="2">cv. AL8/78</strain>
    </source>
</reference>